<gene>
    <name evidence="2" type="ORF">K3T81_05360</name>
</gene>
<dbReference type="Gene3D" id="3.10.180.10">
    <property type="entry name" value="2,3-Dihydroxybiphenyl 1,2-Dioxygenase, domain 1"/>
    <property type="match status" value="1"/>
</dbReference>
<keyword evidence="3" id="KW-1185">Reference proteome</keyword>
<dbReference type="AlphaFoldDB" id="A0AAW5B4F7"/>
<accession>A0AAW5B4F7</accession>
<evidence type="ECO:0000259" key="1">
    <source>
        <dbReference type="PROSITE" id="PS51819"/>
    </source>
</evidence>
<evidence type="ECO:0000313" key="3">
    <source>
        <dbReference type="Proteomes" id="UP001199631"/>
    </source>
</evidence>
<dbReference type="InterPro" id="IPR004360">
    <property type="entry name" value="Glyas_Fos-R_dOase_dom"/>
</dbReference>
<dbReference type="InterPro" id="IPR037523">
    <property type="entry name" value="VOC_core"/>
</dbReference>
<name>A0AAW5B4F7_9BACI</name>
<feature type="domain" description="VOC" evidence="1">
    <location>
        <begin position="7"/>
        <end position="121"/>
    </location>
</feature>
<dbReference type="PROSITE" id="PS51819">
    <property type="entry name" value="VOC"/>
    <property type="match status" value="1"/>
</dbReference>
<reference evidence="2 3" key="1">
    <citation type="journal article" date="2022" name="Evol. Bioinform. Online">
        <title>Draft Genome Sequence of Oceanobacillus jordanicus Strain GSFE11, a Halotolerant Plant Growth-Promoting Bacterial Endophyte Isolated From the Jordan Valley.</title>
        <authorList>
            <person name="Alhindi T."/>
            <person name="Albdaiwi R."/>
        </authorList>
    </citation>
    <scope>NUCLEOTIDE SEQUENCE [LARGE SCALE GENOMIC DNA]</scope>
    <source>
        <strain evidence="2 3">GSFE11</strain>
    </source>
</reference>
<dbReference type="SUPFAM" id="SSF54593">
    <property type="entry name" value="Glyoxalase/Bleomycin resistance protein/Dihydroxybiphenyl dioxygenase"/>
    <property type="match status" value="1"/>
</dbReference>
<sequence>MSYYFKEIDHVQLAAPVGSEQQARDFYGKLLGFEEVEKPKALKQNGGVWFQAGNVHIHIGAEDAFLPAKKAHPAIQVGNLSALKQHLEMYGISYEEDDRLPGAARLYVEDPYGNRIEFLEWLE</sequence>
<dbReference type="EMBL" id="JAIFZM010000003">
    <property type="protein sequence ID" value="MCG3418575.1"/>
    <property type="molecule type" value="Genomic_DNA"/>
</dbReference>
<dbReference type="PANTHER" id="PTHR39175">
    <property type="entry name" value="FAMILY PROTEIN, PUTATIVE (AFU_ORTHOLOGUE AFUA_3G15060)-RELATED"/>
    <property type="match status" value="1"/>
</dbReference>
<dbReference type="Proteomes" id="UP001199631">
    <property type="component" value="Unassembled WGS sequence"/>
</dbReference>
<dbReference type="InterPro" id="IPR029068">
    <property type="entry name" value="Glyas_Bleomycin-R_OHBP_Dase"/>
</dbReference>
<dbReference type="RefSeq" id="WP_238018715.1">
    <property type="nucleotide sequence ID" value="NZ_JAIFZM010000003.1"/>
</dbReference>
<comment type="caution">
    <text evidence="2">The sequence shown here is derived from an EMBL/GenBank/DDBJ whole genome shotgun (WGS) entry which is preliminary data.</text>
</comment>
<organism evidence="2 3">
    <name type="scientific">Oceanobacillus jordanicus</name>
    <dbReference type="NCBI Taxonomy" id="2867266"/>
    <lineage>
        <taxon>Bacteria</taxon>
        <taxon>Bacillati</taxon>
        <taxon>Bacillota</taxon>
        <taxon>Bacilli</taxon>
        <taxon>Bacillales</taxon>
        <taxon>Bacillaceae</taxon>
        <taxon>Oceanobacillus</taxon>
    </lineage>
</organism>
<dbReference type="Pfam" id="PF00903">
    <property type="entry name" value="Glyoxalase"/>
    <property type="match status" value="1"/>
</dbReference>
<evidence type="ECO:0000313" key="2">
    <source>
        <dbReference type="EMBL" id="MCG3418575.1"/>
    </source>
</evidence>
<dbReference type="PANTHER" id="PTHR39175:SF1">
    <property type="entry name" value="FAMILY PROTEIN, PUTATIVE (AFU_ORTHOLOGUE AFUA_3G15060)-RELATED"/>
    <property type="match status" value="1"/>
</dbReference>
<protein>
    <submittedName>
        <fullName evidence="2">VOC family protein</fullName>
    </submittedName>
</protein>
<proteinExistence type="predicted"/>